<feature type="domain" description="Glycosyltransferase RgtA/B/C/D-like" evidence="10">
    <location>
        <begin position="97"/>
        <end position="250"/>
    </location>
</feature>
<dbReference type="PANTHER" id="PTHR33908">
    <property type="entry name" value="MANNOSYLTRANSFERASE YKCB-RELATED"/>
    <property type="match status" value="1"/>
</dbReference>
<feature type="transmembrane region" description="Helical" evidence="9">
    <location>
        <begin position="113"/>
        <end position="134"/>
    </location>
</feature>
<feature type="region of interest" description="Disordered" evidence="8">
    <location>
        <begin position="1"/>
        <end position="28"/>
    </location>
</feature>
<keyword evidence="7 9" id="KW-0472">Membrane</keyword>
<dbReference type="Proteomes" id="UP001197114">
    <property type="component" value="Unassembled WGS sequence"/>
</dbReference>
<dbReference type="InterPro" id="IPR050297">
    <property type="entry name" value="LipidA_mod_glycosyltrf_83"/>
</dbReference>
<evidence type="ECO:0000256" key="9">
    <source>
        <dbReference type="SAM" id="Phobius"/>
    </source>
</evidence>
<organism evidence="11 12">
    <name type="scientific">Streptomyces anatolicus</name>
    <dbReference type="NCBI Taxonomy" id="2675858"/>
    <lineage>
        <taxon>Bacteria</taxon>
        <taxon>Bacillati</taxon>
        <taxon>Actinomycetota</taxon>
        <taxon>Actinomycetes</taxon>
        <taxon>Kitasatosporales</taxon>
        <taxon>Streptomycetaceae</taxon>
        <taxon>Streptomyces</taxon>
    </lineage>
</organism>
<reference evidence="11 12" key="1">
    <citation type="submission" date="2019-11" db="EMBL/GenBank/DDBJ databases">
        <authorList>
            <person name="Ay H."/>
        </authorList>
    </citation>
    <scope>NUCLEOTIDE SEQUENCE [LARGE SCALE GENOMIC DNA]</scope>
    <source>
        <strain evidence="11 12">BG9H</strain>
    </source>
</reference>
<dbReference type="PANTHER" id="PTHR33908:SF3">
    <property type="entry name" value="UNDECAPRENYL PHOSPHATE-ALPHA-4-AMINO-4-DEOXY-L-ARABINOSE ARABINOSYL TRANSFERASE"/>
    <property type="match status" value="1"/>
</dbReference>
<keyword evidence="2" id="KW-1003">Cell membrane</keyword>
<feature type="compositionally biased region" description="Gly residues" evidence="8">
    <location>
        <begin position="337"/>
        <end position="354"/>
    </location>
</feature>
<protein>
    <submittedName>
        <fullName evidence="11">Mannosyl transferase</fullName>
    </submittedName>
</protein>
<proteinExistence type="predicted"/>
<feature type="transmembrane region" description="Helical" evidence="9">
    <location>
        <begin position="196"/>
        <end position="224"/>
    </location>
</feature>
<evidence type="ECO:0000256" key="3">
    <source>
        <dbReference type="ARBA" id="ARBA00022676"/>
    </source>
</evidence>
<dbReference type="RefSeq" id="WP_219690155.1">
    <property type="nucleotide sequence ID" value="NZ_WMBF01000213.1"/>
</dbReference>
<feature type="region of interest" description="Disordered" evidence="8">
    <location>
        <begin position="301"/>
        <end position="365"/>
    </location>
</feature>
<keyword evidence="4 11" id="KW-0808">Transferase</keyword>
<evidence type="ECO:0000256" key="8">
    <source>
        <dbReference type="SAM" id="MobiDB-lite"/>
    </source>
</evidence>
<dbReference type="InterPro" id="IPR038731">
    <property type="entry name" value="RgtA/B/C-like"/>
</dbReference>
<evidence type="ECO:0000256" key="2">
    <source>
        <dbReference type="ARBA" id="ARBA00022475"/>
    </source>
</evidence>
<dbReference type="Pfam" id="PF13231">
    <property type="entry name" value="PMT_2"/>
    <property type="match status" value="1"/>
</dbReference>
<evidence type="ECO:0000256" key="7">
    <source>
        <dbReference type="ARBA" id="ARBA00023136"/>
    </source>
</evidence>
<feature type="transmembrane region" description="Helical" evidence="9">
    <location>
        <begin position="141"/>
        <end position="165"/>
    </location>
</feature>
<accession>A0ABS6YQF7</accession>
<dbReference type="GO" id="GO:0016740">
    <property type="term" value="F:transferase activity"/>
    <property type="evidence" value="ECO:0007669"/>
    <property type="project" value="UniProtKB-KW"/>
</dbReference>
<keyword evidence="12" id="KW-1185">Reference proteome</keyword>
<comment type="caution">
    <text evidence="11">The sequence shown here is derived from an EMBL/GenBank/DDBJ whole genome shotgun (WGS) entry which is preliminary data.</text>
</comment>
<feature type="compositionally biased region" description="Low complexity" evidence="8">
    <location>
        <begin position="324"/>
        <end position="336"/>
    </location>
</feature>
<dbReference type="EMBL" id="WMBF01000213">
    <property type="protein sequence ID" value="MBW5423664.1"/>
    <property type="molecule type" value="Genomic_DNA"/>
</dbReference>
<keyword evidence="5 9" id="KW-0812">Transmembrane</keyword>
<evidence type="ECO:0000256" key="4">
    <source>
        <dbReference type="ARBA" id="ARBA00022679"/>
    </source>
</evidence>
<evidence type="ECO:0000256" key="5">
    <source>
        <dbReference type="ARBA" id="ARBA00022692"/>
    </source>
</evidence>
<feature type="compositionally biased region" description="Low complexity" evidence="8">
    <location>
        <begin position="1"/>
        <end position="15"/>
    </location>
</feature>
<evidence type="ECO:0000256" key="6">
    <source>
        <dbReference type="ARBA" id="ARBA00022989"/>
    </source>
</evidence>
<feature type="non-terminal residue" evidence="11">
    <location>
        <position position="365"/>
    </location>
</feature>
<evidence type="ECO:0000313" key="12">
    <source>
        <dbReference type="Proteomes" id="UP001197114"/>
    </source>
</evidence>
<feature type="transmembrane region" description="Helical" evidence="9">
    <location>
        <begin position="35"/>
        <end position="53"/>
    </location>
</feature>
<feature type="transmembrane region" description="Helical" evidence="9">
    <location>
        <begin position="236"/>
        <end position="256"/>
    </location>
</feature>
<keyword evidence="6 9" id="KW-1133">Transmembrane helix</keyword>
<sequence>MASLTSTSSATAPSAAPTPPHRGRFWRSPPDQPRWARPGLLAIAALAALLYAWNITSSGFAPYYSLAARSMSESWKAFLFTTVDPSATLTLDKIGGFLWPQALSARIFGFHDWALTLPQCVMGVISVLVMYRLVRRWQGPAAGLLAAGLLTVTPVVASMFGHAILDGSLTMCLVLAADQYQKAVGTARLRPLLLSALWIGIGFQMKMMEAWIVVPAFFVGYLVAAPARMKQRLGRLAAAGVVLFSVSLSWVALLTFTPADSRPYVDGSTNNSAFAMVFGYNGLNRLHAGLIDGGAVTSGAAHGASASGHGDGGGDGGGDKDGARSAPTAPPASSGPGQPGSGQEKGGAEKGGAGRQPSTAAPSGA</sequence>
<comment type="subcellular location">
    <subcellularLocation>
        <location evidence="1">Cell membrane</location>
        <topology evidence="1">Multi-pass membrane protein</topology>
    </subcellularLocation>
</comment>
<feature type="compositionally biased region" description="Polar residues" evidence="8">
    <location>
        <begin position="356"/>
        <end position="365"/>
    </location>
</feature>
<keyword evidence="3" id="KW-0328">Glycosyltransferase</keyword>
<evidence type="ECO:0000313" key="11">
    <source>
        <dbReference type="EMBL" id="MBW5423664.1"/>
    </source>
</evidence>
<evidence type="ECO:0000256" key="1">
    <source>
        <dbReference type="ARBA" id="ARBA00004651"/>
    </source>
</evidence>
<name>A0ABS6YQF7_9ACTN</name>
<gene>
    <name evidence="11" type="ORF">GKQ77_19205</name>
</gene>
<evidence type="ECO:0000259" key="10">
    <source>
        <dbReference type="Pfam" id="PF13231"/>
    </source>
</evidence>